<feature type="compositionally biased region" description="Polar residues" evidence="1">
    <location>
        <begin position="122"/>
        <end position="138"/>
    </location>
</feature>
<evidence type="ECO:0000256" key="1">
    <source>
        <dbReference type="SAM" id="MobiDB-lite"/>
    </source>
</evidence>
<dbReference type="EMBL" id="QJKJ01001290">
    <property type="protein sequence ID" value="RDY08377.1"/>
    <property type="molecule type" value="Genomic_DNA"/>
</dbReference>
<keyword evidence="3" id="KW-1185">Reference proteome</keyword>
<sequence>MVSEISAIDKLRLENQLIELTSLVRQLAIRQHPPTMGAKVCGIFTSMEHPTNMCPTLQETESDHPDNIGVIGGYQYGKQPYQSRPFNNQQFGKQPFRLGLSQGPYAAQRFGPAPNAPRGPTSYRQPTPQYQAPPLQQQ</sequence>
<dbReference type="OrthoDB" id="1689420at2759"/>
<accession>A0A371HZZ1</accession>
<feature type="region of interest" description="Disordered" evidence="1">
    <location>
        <begin position="54"/>
        <end position="138"/>
    </location>
</feature>
<comment type="caution">
    <text evidence="2">The sequence shown here is derived from an EMBL/GenBank/DDBJ whole genome shotgun (WGS) entry which is preliminary data.</text>
</comment>
<dbReference type="Proteomes" id="UP000257109">
    <property type="component" value="Unassembled WGS sequence"/>
</dbReference>
<gene>
    <name evidence="2" type="ORF">CR513_07394</name>
</gene>
<feature type="compositionally biased region" description="Polar residues" evidence="1">
    <location>
        <begin position="80"/>
        <end position="92"/>
    </location>
</feature>
<reference evidence="2" key="1">
    <citation type="submission" date="2018-05" db="EMBL/GenBank/DDBJ databases">
        <title>Draft genome of Mucuna pruriens seed.</title>
        <authorList>
            <person name="Nnadi N.E."/>
            <person name="Vos R."/>
            <person name="Hasami M.H."/>
            <person name="Devisetty U.K."/>
            <person name="Aguiy J.C."/>
        </authorList>
    </citation>
    <scope>NUCLEOTIDE SEQUENCE [LARGE SCALE GENOMIC DNA]</scope>
    <source>
        <strain evidence="2">JCA_2017</strain>
    </source>
</reference>
<proteinExistence type="predicted"/>
<feature type="non-terminal residue" evidence="2">
    <location>
        <position position="1"/>
    </location>
</feature>
<evidence type="ECO:0000313" key="3">
    <source>
        <dbReference type="Proteomes" id="UP000257109"/>
    </source>
</evidence>
<organism evidence="2 3">
    <name type="scientific">Mucuna pruriens</name>
    <name type="common">Velvet bean</name>
    <name type="synonym">Dolichos pruriens</name>
    <dbReference type="NCBI Taxonomy" id="157652"/>
    <lineage>
        <taxon>Eukaryota</taxon>
        <taxon>Viridiplantae</taxon>
        <taxon>Streptophyta</taxon>
        <taxon>Embryophyta</taxon>
        <taxon>Tracheophyta</taxon>
        <taxon>Spermatophyta</taxon>
        <taxon>Magnoliopsida</taxon>
        <taxon>eudicotyledons</taxon>
        <taxon>Gunneridae</taxon>
        <taxon>Pentapetalae</taxon>
        <taxon>rosids</taxon>
        <taxon>fabids</taxon>
        <taxon>Fabales</taxon>
        <taxon>Fabaceae</taxon>
        <taxon>Papilionoideae</taxon>
        <taxon>50 kb inversion clade</taxon>
        <taxon>NPAAA clade</taxon>
        <taxon>indigoferoid/millettioid clade</taxon>
        <taxon>Phaseoleae</taxon>
        <taxon>Mucuna</taxon>
    </lineage>
</organism>
<dbReference type="AlphaFoldDB" id="A0A371HZZ1"/>
<protein>
    <submittedName>
        <fullName evidence="2">Uncharacterized protein</fullName>
    </submittedName>
</protein>
<name>A0A371HZZ1_MUCPR</name>
<evidence type="ECO:0000313" key="2">
    <source>
        <dbReference type="EMBL" id="RDY08377.1"/>
    </source>
</evidence>